<protein>
    <submittedName>
        <fullName evidence="4">Regulatory LuxR family protein</fullName>
    </submittedName>
</protein>
<dbReference type="OrthoDB" id="3197423at2"/>
<dbReference type="SUPFAM" id="SSF46894">
    <property type="entry name" value="C-terminal effector domain of the bipartite response regulators"/>
    <property type="match status" value="1"/>
</dbReference>
<keyword evidence="1" id="KW-0547">Nucleotide-binding</keyword>
<name>A0A660L1Q7_9ACTN</name>
<evidence type="ECO:0000313" key="4">
    <source>
        <dbReference type="EMBL" id="RKQ86859.1"/>
    </source>
</evidence>
<dbReference type="CDD" id="cd06170">
    <property type="entry name" value="LuxR_C_like"/>
    <property type="match status" value="1"/>
</dbReference>
<dbReference type="InterPro" id="IPR036388">
    <property type="entry name" value="WH-like_DNA-bd_sf"/>
</dbReference>
<dbReference type="GO" id="GO:0006355">
    <property type="term" value="P:regulation of DNA-templated transcription"/>
    <property type="evidence" value="ECO:0007669"/>
    <property type="project" value="InterPro"/>
</dbReference>
<dbReference type="PRINTS" id="PR00038">
    <property type="entry name" value="HTHLUXR"/>
</dbReference>
<dbReference type="EMBL" id="RBIL01000002">
    <property type="protein sequence ID" value="RKQ86859.1"/>
    <property type="molecule type" value="Genomic_DNA"/>
</dbReference>
<dbReference type="InterPro" id="IPR016032">
    <property type="entry name" value="Sig_transdc_resp-reg_C-effctor"/>
</dbReference>
<dbReference type="InterPro" id="IPR041664">
    <property type="entry name" value="AAA_16"/>
</dbReference>
<dbReference type="GO" id="GO:0005737">
    <property type="term" value="C:cytoplasm"/>
    <property type="evidence" value="ECO:0007669"/>
    <property type="project" value="TreeGrafter"/>
</dbReference>
<gene>
    <name evidence="4" type="ORF">C8N24_4874</name>
</gene>
<dbReference type="InterPro" id="IPR027417">
    <property type="entry name" value="P-loop_NTPase"/>
</dbReference>
<dbReference type="PANTHER" id="PTHR16305:SF35">
    <property type="entry name" value="TRANSCRIPTIONAL ACTIVATOR DOMAIN"/>
    <property type="match status" value="1"/>
</dbReference>
<dbReference type="PROSITE" id="PS50043">
    <property type="entry name" value="HTH_LUXR_2"/>
    <property type="match status" value="1"/>
</dbReference>
<dbReference type="InterPro" id="IPR000792">
    <property type="entry name" value="Tscrpt_reg_LuxR_C"/>
</dbReference>
<dbReference type="RefSeq" id="WP_121254955.1">
    <property type="nucleotide sequence ID" value="NZ_RBIL01000002.1"/>
</dbReference>
<dbReference type="Gene3D" id="1.10.10.10">
    <property type="entry name" value="Winged helix-like DNA-binding domain superfamily/Winged helix DNA-binding domain"/>
    <property type="match status" value="1"/>
</dbReference>
<organism evidence="4 5">
    <name type="scientific">Solirubrobacter pauli</name>
    <dbReference type="NCBI Taxonomy" id="166793"/>
    <lineage>
        <taxon>Bacteria</taxon>
        <taxon>Bacillati</taxon>
        <taxon>Actinomycetota</taxon>
        <taxon>Thermoleophilia</taxon>
        <taxon>Solirubrobacterales</taxon>
        <taxon>Solirubrobacteraceae</taxon>
        <taxon>Solirubrobacter</taxon>
    </lineage>
</organism>
<feature type="domain" description="HTH luxR-type" evidence="3">
    <location>
        <begin position="813"/>
        <end position="878"/>
    </location>
</feature>
<evidence type="ECO:0000256" key="1">
    <source>
        <dbReference type="ARBA" id="ARBA00022741"/>
    </source>
</evidence>
<proteinExistence type="predicted"/>
<reference evidence="4 5" key="1">
    <citation type="submission" date="2018-10" db="EMBL/GenBank/DDBJ databases">
        <title>Genomic Encyclopedia of Archaeal and Bacterial Type Strains, Phase II (KMG-II): from individual species to whole genera.</title>
        <authorList>
            <person name="Goeker M."/>
        </authorList>
    </citation>
    <scope>NUCLEOTIDE SEQUENCE [LARGE SCALE GENOMIC DNA]</scope>
    <source>
        <strain evidence="4 5">DSM 14954</strain>
    </source>
</reference>
<keyword evidence="5" id="KW-1185">Reference proteome</keyword>
<dbReference type="Proteomes" id="UP000278962">
    <property type="component" value="Unassembled WGS sequence"/>
</dbReference>
<dbReference type="AlphaFoldDB" id="A0A660L1Q7"/>
<dbReference type="GO" id="GO:0005524">
    <property type="term" value="F:ATP binding"/>
    <property type="evidence" value="ECO:0007669"/>
    <property type="project" value="UniProtKB-KW"/>
</dbReference>
<dbReference type="SUPFAM" id="SSF52540">
    <property type="entry name" value="P-loop containing nucleoside triphosphate hydrolases"/>
    <property type="match status" value="1"/>
</dbReference>
<comment type="caution">
    <text evidence="4">The sequence shown here is derived from an EMBL/GenBank/DDBJ whole genome shotgun (WGS) entry which is preliminary data.</text>
</comment>
<evidence type="ECO:0000313" key="5">
    <source>
        <dbReference type="Proteomes" id="UP000278962"/>
    </source>
</evidence>
<sequence>MLLGRDREGAMLKGLLDDARRGRGGALVVRGESGAGKTALLDEAAHVAGTARVVRAVGVEQERELPFAGLHQLCAPLVAYLDRLPRPRRDALAIALGLRDGPAPREFLVSVAALGLLTEAAADRPLLCLVDDVQWLDRASTEVLGFIARRLADQRIAIVVAVEGAEHTRELHSLPELHVSGLDRADARALLRSAVVGRIDERVIGRLTAETGGRPGALLEACRELSAAELAGGFAVPRTTPPPEPETDLDALPTPTRYLLLIAAAEPVGDAQVVWRAAAHEGIGPEAATAAAGLAEFNGYVRFRHPRLRAAVYATASPEARSAVHRALAAVTDADADADMRAWHLALATAGPADAVADELERSVTRAHARGGLAAAGAFFERATALTSDPARRVVRALAAARTLQRAGEVDSVVEMLAVAEAGPLTTFQQAEADVMRARIGNGDDAAAQLQAIARRLEPLDARFARGCYLEAWVRAESDGARAAIAADAGPASAQQPETVGELLLHGLAQRWTDGFAAGVPAHRRAIDAFVERRVTLDEELDWLPLVSRVAAELWDYEAFDVLSERQRQLGQDTGALAMLPDALDARASARVLAGDPSGARAALRDLRLRSGAVHQRTAGYGALVHAAWRGDDRDVETVLASERRDGGADWAAALIGNARGEYEEALDAAERAVGTPFKPWALPELVEAGVRAGEHARAAEALAELKAITGAVATDWATGVQALATAVMSDGPAAEVHYRVAIARLARARVLPMLARAKLLYGEALRRERRRRDARAMLLDAHSQFVGMDARAFAERSAQELRATGSTARQRGTQAGDGLTEREWQIAQCASDGMTNAEIGTRLYISPRTVEYHLSKIFAKLGISSRAQLAGALPEEALEPVHAH</sequence>
<dbReference type="Pfam" id="PF00196">
    <property type="entry name" value="GerE"/>
    <property type="match status" value="1"/>
</dbReference>
<accession>A0A660L1Q7</accession>
<evidence type="ECO:0000256" key="2">
    <source>
        <dbReference type="ARBA" id="ARBA00022840"/>
    </source>
</evidence>
<dbReference type="PANTHER" id="PTHR16305">
    <property type="entry name" value="TESTICULAR SOLUBLE ADENYLYL CYCLASE"/>
    <property type="match status" value="1"/>
</dbReference>
<dbReference type="GO" id="GO:0004016">
    <property type="term" value="F:adenylate cyclase activity"/>
    <property type="evidence" value="ECO:0007669"/>
    <property type="project" value="TreeGrafter"/>
</dbReference>
<dbReference type="Pfam" id="PF13191">
    <property type="entry name" value="AAA_16"/>
    <property type="match status" value="1"/>
</dbReference>
<dbReference type="SMART" id="SM00421">
    <property type="entry name" value="HTH_LUXR"/>
    <property type="match status" value="1"/>
</dbReference>
<keyword evidence="2" id="KW-0067">ATP-binding</keyword>
<dbReference type="GO" id="GO:0003677">
    <property type="term" value="F:DNA binding"/>
    <property type="evidence" value="ECO:0007669"/>
    <property type="project" value="InterPro"/>
</dbReference>
<evidence type="ECO:0000259" key="3">
    <source>
        <dbReference type="PROSITE" id="PS50043"/>
    </source>
</evidence>